<comment type="caution">
    <text evidence="3">The sequence shown here is derived from an EMBL/GenBank/DDBJ whole genome shotgun (WGS) entry which is preliminary data.</text>
</comment>
<dbReference type="InterPro" id="IPR001810">
    <property type="entry name" value="F-box_dom"/>
</dbReference>
<feature type="domain" description="F-box" evidence="2">
    <location>
        <begin position="63"/>
        <end position="113"/>
    </location>
</feature>
<reference evidence="3 4" key="1">
    <citation type="submission" date="2016-07" db="EMBL/GenBank/DDBJ databases">
        <title>Pervasive Adenine N6-methylation of Active Genes in Fungi.</title>
        <authorList>
            <consortium name="DOE Joint Genome Institute"/>
            <person name="Mondo S.J."/>
            <person name="Dannebaum R.O."/>
            <person name="Kuo R.C."/>
            <person name="Labutti K."/>
            <person name="Haridas S."/>
            <person name="Kuo A."/>
            <person name="Salamov A."/>
            <person name="Ahrendt S.R."/>
            <person name="Lipzen A."/>
            <person name="Sullivan W."/>
            <person name="Andreopoulos W.B."/>
            <person name="Clum A."/>
            <person name="Lindquist E."/>
            <person name="Daum C."/>
            <person name="Ramamoorthy G.K."/>
            <person name="Gryganskyi A."/>
            <person name="Culley D."/>
            <person name="Magnuson J.K."/>
            <person name="James T.Y."/>
            <person name="O'Malley M.A."/>
            <person name="Stajich J.E."/>
            <person name="Spatafora J.W."/>
            <person name="Visel A."/>
            <person name="Grigoriev I.V."/>
        </authorList>
    </citation>
    <scope>NUCLEOTIDE SEQUENCE [LARGE SCALE GENOMIC DNA]</scope>
    <source>
        <strain evidence="3 4">JEL800</strain>
    </source>
</reference>
<evidence type="ECO:0000313" key="4">
    <source>
        <dbReference type="Proteomes" id="UP000193642"/>
    </source>
</evidence>
<name>A0A1Y2D2C1_9FUNG</name>
<organism evidence="3 4">
    <name type="scientific">Rhizoclosmatium globosum</name>
    <dbReference type="NCBI Taxonomy" id="329046"/>
    <lineage>
        <taxon>Eukaryota</taxon>
        <taxon>Fungi</taxon>
        <taxon>Fungi incertae sedis</taxon>
        <taxon>Chytridiomycota</taxon>
        <taxon>Chytridiomycota incertae sedis</taxon>
        <taxon>Chytridiomycetes</taxon>
        <taxon>Chytridiales</taxon>
        <taxon>Chytriomycetaceae</taxon>
        <taxon>Rhizoclosmatium</taxon>
    </lineage>
</organism>
<keyword evidence="4" id="KW-1185">Reference proteome</keyword>
<evidence type="ECO:0000259" key="2">
    <source>
        <dbReference type="PROSITE" id="PS50181"/>
    </source>
</evidence>
<accession>A0A1Y2D2C1</accession>
<gene>
    <name evidence="3" type="ORF">BCR33DRAFT_710872</name>
</gene>
<proteinExistence type="predicted"/>
<dbReference type="PROSITE" id="PS50181">
    <property type="entry name" value="FBOX"/>
    <property type="match status" value="1"/>
</dbReference>
<dbReference type="OrthoDB" id="2147485at2759"/>
<sequence length="364" mass="41772">MSVPCEMRSCTCCKTASTRIEALETQLANSQRIVEEYRSLLVIDEPDATESIKIRSNLRHLARNSLQNLPTEILNLIVCYMDHVSIFPLCHALQELKYISASIFRVSKAFKERDIEKLWPKFEFPTIKQPGFGYNLVGVTRPAPIEVPARHLLKVLDLSKLLTKFEGSAHICPPSVEYLDSIKGLLPKNIHVTLYGDSWAPEDSTQNRLERLCSFGRNVKSLTFPVEMSMNESVEVVPFIEKLNVSKLGLAINIPTSIHKIILSMQSLVCVALFEFEDYRFDMKTLEQIKNLQTIELYYEEVGRRRLRFLRTVFVGIRTIKLFTNPSVPQASVFQTLAPINYKYLHEDKSSGRYTSLFTWTINK</sequence>
<dbReference type="Proteomes" id="UP000193642">
    <property type="component" value="Unassembled WGS sequence"/>
</dbReference>
<evidence type="ECO:0000313" key="3">
    <source>
        <dbReference type="EMBL" id="ORY53441.1"/>
    </source>
</evidence>
<keyword evidence="1" id="KW-0175">Coiled coil</keyword>
<dbReference type="AlphaFoldDB" id="A0A1Y2D2C1"/>
<evidence type="ECO:0000256" key="1">
    <source>
        <dbReference type="SAM" id="Coils"/>
    </source>
</evidence>
<dbReference type="EMBL" id="MCGO01000001">
    <property type="protein sequence ID" value="ORY53441.1"/>
    <property type="molecule type" value="Genomic_DNA"/>
</dbReference>
<protein>
    <recommendedName>
        <fullName evidence="2">F-box domain-containing protein</fullName>
    </recommendedName>
</protein>
<feature type="coiled-coil region" evidence="1">
    <location>
        <begin position="13"/>
        <end position="40"/>
    </location>
</feature>